<name>A0A7Y9DQY0_9ACTN</name>
<accession>A0A7Y9DQY0</accession>
<dbReference type="RefSeq" id="WP_179755884.1">
    <property type="nucleotide sequence ID" value="NZ_BAAAGN010000008.1"/>
</dbReference>
<evidence type="ECO:0008006" key="3">
    <source>
        <dbReference type="Google" id="ProtNLM"/>
    </source>
</evidence>
<comment type="caution">
    <text evidence="1">The sequence shown here is derived from an EMBL/GenBank/DDBJ whole genome shotgun (WGS) entry which is preliminary data.</text>
</comment>
<proteinExistence type="predicted"/>
<evidence type="ECO:0000313" key="1">
    <source>
        <dbReference type="EMBL" id="NYD25048.1"/>
    </source>
</evidence>
<dbReference type="AlphaFoldDB" id="A0A7Y9DQY0"/>
<gene>
    <name evidence="1" type="ORF">BJ968_004588</name>
</gene>
<reference evidence="1 2" key="1">
    <citation type="submission" date="2020-07" db="EMBL/GenBank/DDBJ databases">
        <title>Sequencing the genomes of 1000 actinobacteria strains.</title>
        <authorList>
            <person name="Klenk H.-P."/>
        </authorList>
    </citation>
    <scope>NUCLEOTIDE SEQUENCE [LARGE SCALE GENOMIC DNA]</scope>
    <source>
        <strain evidence="1 2">DSM 7487</strain>
    </source>
</reference>
<sequence>MTIKLRASKAALSSRHLDSKSGRHVIEMGRSHRLGPRPSKLLERVQRNQQGARITFWGPKGVSIRKVPAEHLEMLVKTVDELGLRDPRGRNLRRLKDVEGTARRAARVVVDTAAAWEDHLGPFYDVDGVRELLGGDQPISRQAVSKRRSLLALRTGSGQVVYPVFQFLEETPLPGLGAALEELPEQLVSRWTVASWLVSPQPELGGVTPVDLLRDGNLVPVVKAARSWARALAA</sequence>
<dbReference type="Proteomes" id="UP000521922">
    <property type="component" value="Unassembled WGS sequence"/>
</dbReference>
<organism evidence="1 2">
    <name type="scientific">Kineococcus aurantiacus</name>
    <dbReference type="NCBI Taxonomy" id="37633"/>
    <lineage>
        <taxon>Bacteria</taxon>
        <taxon>Bacillati</taxon>
        <taxon>Actinomycetota</taxon>
        <taxon>Actinomycetes</taxon>
        <taxon>Kineosporiales</taxon>
        <taxon>Kineosporiaceae</taxon>
        <taxon>Kineococcus</taxon>
    </lineage>
</organism>
<dbReference type="EMBL" id="JACCBB010000001">
    <property type="protein sequence ID" value="NYD25048.1"/>
    <property type="molecule type" value="Genomic_DNA"/>
</dbReference>
<protein>
    <recommendedName>
        <fullName evidence="3">DUF2384 domain-containing protein</fullName>
    </recommendedName>
</protein>
<evidence type="ECO:0000313" key="2">
    <source>
        <dbReference type="Proteomes" id="UP000521922"/>
    </source>
</evidence>
<keyword evidence="2" id="KW-1185">Reference proteome</keyword>